<gene>
    <name evidence="1" type="ORF">EVAR_18170_1</name>
</gene>
<reference evidence="1 2" key="1">
    <citation type="journal article" date="2019" name="Commun. Biol.">
        <title>The bagworm genome reveals a unique fibroin gene that provides high tensile strength.</title>
        <authorList>
            <person name="Kono N."/>
            <person name="Nakamura H."/>
            <person name="Ohtoshi R."/>
            <person name="Tomita M."/>
            <person name="Numata K."/>
            <person name="Arakawa K."/>
        </authorList>
    </citation>
    <scope>NUCLEOTIDE SEQUENCE [LARGE SCALE GENOMIC DNA]</scope>
</reference>
<sequence length="168" mass="17834">MMFWEYEVYSQDGPVVTKSASDDGIPGKSRNTLKYYNSDGAHGPVTDVGSGPSVRSDPGPAIAIAVSMPLTVPGPTPGPLLQQQSRCRSRSRYRCRFWFQCQVRPRARYCYSSLDAAHGPVTDVGSGSSVRSDPGPALATAVSMPLTVPLPMSVLVPVSGPTPGPLLQ</sequence>
<proteinExistence type="predicted"/>
<organism evidence="1 2">
    <name type="scientific">Eumeta variegata</name>
    <name type="common">Bagworm moth</name>
    <name type="synonym">Eumeta japonica</name>
    <dbReference type="NCBI Taxonomy" id="151549"/>
    <lineage>
        <taxon>Eukaryota</taxon>
        <taxon>Metazoa</taxon>
        <taxon>Ecdysozoa</taxon>
        <taxon>Arthropoda</taxon>
        <taxon>Hexapoda</taxon>
        <taxon>Insecta</taxon>
        <taxon>Pterygota</taxon>
        <taxon>Neoptera</taxon>
        <taxon>Endopterygota</taxon>
        <taxon>Lepidoptera</taxon>
        <taxon>Glossata</taxon>
        <taxon>Ditrysia</taxon>
        <taxon>Tineoidea</taxon>
        <taxon>Psychidae</taxon>
        <taxon>Oiketicinae</taxon>
        <taxon>Eumeta</taxon>
    </lineage>
</organism>
<comment type="caution">
    <text evidence="1">The sequence shown here is derived from an EMBL/GenBank/DDBJ whole genome shotgun (WGS) entry which is preliminary data.</text>
</comment>
<dbReference type="Proteomes" id="UP000299102">
    <property type="component" value="Unassembled WGS sequence"/>
</dbReference>
<dbReference type="AlphaFoldDB" id="A0A4C1UV56"/>
<keyword evidence="2" id="KW-1185">Reference proteome</keyword>
<name>A0A4C1UV56_EUMVA</name>
<protein>
    <submittedName>
        <fullName evidence="1">Uncharacterized protein</fullName>
    </submittedName>
</protein>
<accession>A0A4C1UV56</accession>
<dbReference type="EMBL" id="BGZK01000232">
    <property type="protein sequence ID" value="GBP30371.1"/>
    <property type="molecule type" value="Genomic_DNA"/>
</dbReference>
<evidence type="ECO:0000313" key="2">
    <source>
        <dbReference type="Proteomes" id="UP000299102"/>
    </source>
</evidence>
<evidence type="ECO:0000313" key="1">
    <source>
        <dbReference type="EMBL" id="GBP30371.1"/>
    </source>
</evidence>